<gene>
    <name evidence="2" type="ORF">A2310_07325</name>
</gene>
<dbReference type="Gene3D" id="3.40.50.150">
    <property type="entry name" value="Vaccinia Virus protein VP39"/>
    <property type="match status" value="1"/>
</dbReference>
<dbReference type="Proteomes" id="UP000178417">
    <property type="component" value="Unassembled WGS sequence"/>
</dbReference>
<evidence type="ECO:0000313" key="2">
    <source>
        <dbReference type="EMBL" id="OGC22560.1"/>
    </source>
</evidence>
<dbReference type="InterPro" id="IPR029063">
    <property type="entry name" value="SAM-dependent_MTases_sf"/>
</dbReference>
<keyword evidence="2" id="KW-0489">Methyltransferase</keyword>
<evidence type="ECO:0000259" key="1">
    <source>
        <dbReference type="Pfam" id="PF08484"/>
    </source>
</evidence>
<comment type="caution">
    <text evidence="2">The sequence shown here is derived from an EMBL/GenBank/DDBJ whole genome shotgun (WGS) entry which is preliminary data.</text>
</comment>
<dbReference type="EMBL" id="MEUB01000027">
    <property type="protein sequence ID" value="OGC22560.1"/>
    <property type="molecule type" value="Genomic_DNA"/>
</dbReference>
<protein>
    <submittedName>
        <fullName evidence="2">Methyltransferase</fullName>
    </submittedName>
</protein>
<dbReference type="Gene3D" id="3.40.50.720">
    <property type="entry name" value="NAD(P)-binding Rossmann-like Domain"/>
    <property type="match status" value="1"/>
</dbReference>
<dbReference type="GO" id="GO:0008168">
    <property type="term" value="F:methyltransferase activity"/>
    <property type="evidence" value="ECO:0007669"/>
    <property type="project" value="UniProtKB-KW"/>
</dbReference>
<dbReference type="AlphaFoldDB" id="A0A1F4SQ74"/>
<proteinExistence type="predicted"/>
<dbReference type="SUPFAM" id="SSF53335">
    <property type="entry name" value="S-adenosyl-L-methionine-dependent methyltransferases"/>
    <property type="match status" value="1"/>
</dbReference>
<organism evidence="2 3">
    <name type="scientific">candidate division WOR-1 bacterium RIFOXYB2_FULL_37_13</name>
    <dbReference type="NCBI Taxonomy" id="1802579"/>
    <lineage>
        <taxon>Bacteria</taxon>
        <taxon>Bacillati</taxon>
        <taxon>Saganbacteria</taxon>
    </lineage>
</organism>
<sequence>MKKNKCCRVCGNDFFAEPILHYKNMPKSAQFLPDLAALSSEKGIDLEICECMGCRLVQLNSEPVAYYKDVIRAAAFSEDMEKFRIKQFSDFFKKYSLKGQKIIEIGCGKGEYLSIMQQCGAEAYGLEHLSESVAQCINQGLKVEQGYIDNGSYTLKQAPFAAFFILNFFEHFPDPNSALKGIYNNLAPNAIGIVEVPNFDMILRNKLFSEFIPDHIFYFTKKTLTTTLHLNGFDIIDCSEIWHDFIISATVKKGRRMDLSSFYQHQTKIKDEMDRYISQFKQKSVAVWGASHQALAIISLADLSNKIRYVVDSAPFKQGKYTSATHIPIVAPVMLNIDPVDAIIIMAASYSDEVARIVRQKFDKNINVSILRDFGLEIV</sequence>
<dbReference type="CDD" id="cd02440">
    <property type="entry name" value="AdoMet_MTases"/>
    <property type="match status" value="1"/>
</dbReference>
<reference evidence="2 3" key="1">
    <citation type="journal article" date="2016" name="Nat. Commun.">
        <title>Thousands of microbial genomes shed light on interconnected biogeochemical processes in an aquifer system.</title>
        <authorList>
            <person name="Anantharaman K."/>
            <person name="Brown C.T."/>
            <person name="Hug L.A."/>
            <person name="Sharon I."/>
            <person name="Castelle C.J."/>
            <person name="Probst A.J."/>
            <person name="Thomas B.C."/>
            <person name="Singh A."/>
            <person name="Wilkins M.J."/>
            <person name="Karaoz U."/>
            <person name="Brodie E.L."/>
            <person name="Williams K.H."/>
            <person name="Hubbard S.S."/>
            <person name="Banfield J.F."/>
        </authorList>
    </citation>
    <scope>NUCLEOTIDE SEQUENCE [LARGE SCALE GENOMIC DNA]</scope>
</reference>
<dbReference type="InterPro" id="IPR038576">
    <property type="entry name" value="Methyltransf_Zn-bd_dom_put_sf"/>
</dbReference>
<dbReference type="STRING" id="1802579.A2310_07325"/>
<feature type="domain" description="C-methyltransferase" evidence="1">
    <location>
        <begin position="260"/>
        <end position="360"/>
    </location>
</feature>
<dbReference type="PANTHER" id="PTHR43861">
    <property type="entry name" value="TRANS-ACONITATE 2-METHYLTRANSFERASE-RELATED"/>
    <property type="match status" value="1"/>
</dbReference>
<evidence type="ECO:0000313" key="3">
    <source>
        <dbReference type="Proteomes" id="UP000178417"/>
    </source>
</evidence>
<dbReference type="GO" id="GO:0032259">
    <property type="term" value="P:methylation"/>
    <property type="evidence" value="ECO:0007669"/>
    <property type="project" value="UniProtKB-KW"/>
</dbReference>
<dbReference type="Pfam" id="PF08484">
    <property type="entry name" value="Methyltransf_14"/>
    <property type="match status" value="1"/>
</dbReference>
<accession>A0A1F4SQ74</accession>
<name>A0A1F4SQ74_UNCSA</name>
<dbReference type="Gene3D" id="6.20.50.110">
    <property type="entry name" value="Methyltransferase, zinc-binding domain"/>
    <property type="match status" value="1"/>
</dbReference>
<dbReference type="Pfam" id="PF13489">
    <property type="entry name" value="Methyltransf_23"/>
    <property type="match status" value="1"/>
</dbReference>
<dbReference type="InterPro" id="IPR013691">
    <property type="entry name" value="MeTrfase_14"/>
</dbReference>
<keyword evidence="2" id="KW-0808">Transferase</keyword>